<feature type="compositionally biased region" description="Polar residues" evidence="1">
    <location>
        <begin position="84"/>
        <end position="95"/>
    </location>
</feature>
<feature type="compositionally biased region" description="Basic and acidic residues" evidence="1">
    <location>
        <begin position="1"/>
        <end position="11"/>
    </location>
</feature>
<evidence type="ECO:0000313" key="2">
    <source>
        <dbReference type="EMBL" id="KAK9967958.1"/>
    </source>
</evidence>
<gene>
    <name evidence="2" type="ORF">ABG768_002314</name>
</gene>
<evidence type="ECO:0000313" key="3">
    <source>
        <dbReference type="Proteomes" id="UP001479290"/>
    </source>
</evidence>
<organism evidence="2 3">
    <name type="scientific">Culter alburnus</name>
    <name type="common">Topmouth culter</name>
    <dbReference type="NCBI Taxonomy" id="194366"/>
    <lineage>
        <taxon>Eukaryota</taxon>
        <taxon>Metazoa</taxon>
        <taxon>Chordata</taxon>
        <taxon>Craniata</taxon>
        <taxon>Vertebrata</taxon>
        <taxon>Euteleostomi</taxon>
        <taxon>Actinopterygii</taxon>
        <taxon>Neopterygii</taxon>
        <taxon>Teleostei</taxon>
        <taxon>Ostariophysi</taxon>
        <taxon>Cypriniformes</taxon>
        <taxon>Xenocyprididae</taxon>
        <taxon>Xenocypridinae</taxon>
        <taxon>Culter</taxon>
    </lineage>
</organism>
<feature type="region of interest" description="Disordered" evidence="1">
    <location>
        <begin position="84"/>
        <end position="146"/>
    </location>
</feature>
<reference evidence="2 3" key="1">
    <citation type="submission" date="2024-05" db="EMBL/GenBank/DDBJ databases">
        <title>A high-quality chromosomal-level genome assembly of Topmouth culter (Culter alburnus).</title>
        <authorList>
            <person name="Zhao H."/>
        </authorList>
    </citation>
    <scope>NUCLEOTIDE SEQUENCE [LARGE SCALE GENOMIC DNA]</scope>
    <source>
        <strain evidence="2">CATC2023</strain>
        <tissue evidence="2">Muscle</tissue>
    </source>
</reference>
<accession>A0AAW2A504</accession>
<name>A0AAW2A504_CULAL</name>
<proteinExistence type="predicted"/>
<comment type="caution">
    <text evidence="2">The sequence shown here is derived from an EMBL/GenBank/DDBJ whole genome shotgun (WGS) entry which is preliminary data.</text>
</comment>
<evidence type="ECO:0000256" key="1">
    <source>
        <dbReference type="SAM" id="MobiDB-lite"/>
    </source>
</evidence>
<dbReference type="Proteomes" id="UP001479290">
    <property type="component" value="Unassembled WGS sequence"/>
</dbReference>
<feature type="region of interest" description="Disordered" evidence="1">
    <location>
        <begin position="1"/>
        <end position="22"/>
    </location>
</feature>
<dbReference type="AlphaFoldDB" id="A0AAW2A504"/>
<sequence>MSDSDSEKEQLFPENTCENIDPDEELVPVRRSLCLANKAPSPLISDWPPDKILATLYSRNIQAPLRIDHKELFQFFLEKVETIQMPSTPTQSGSKKATAKRKHSSHSSNAPVPKRSTERSGNISQLQPTQDKIPDDSYPEHPALHF</sequence>
<protein>
    <submittedName>
        <fullName evidence="2">Uncharacterized protein</fullName>
    </submittedName>
</protein>
<feature type="compositionally biased region" description="Basic and acidic residues" evidence="1">
    <location>
        <begin position="132"/>
        <end position="146"/>
    </location>
</feature>
<dbReference type="EMBL" id="JAWDJR010000010">
    <property type="protein sequence ID" value="KAK9967958.1"/>
    <property type="molecule type" value="Genomic_DNA"/>
</dbReference>
<keyword evidence="3" id="KW-1185">Reference proteome</keyword>
<feature type="compositionally biased region" description="Polar residues" evidence="1">
    <location>
        <begin position="119"/>
        <end position="130"/>
    </location>
</feature>